<gene>
    <name evidence="1" type="ORF">N3K66_002556</name>
</gene>
<evidence type="ECO:0000313" key="2">
    <source>
        <dbReference type="Proteomes" id="UP001163324"/>
    </source>
</evidence>
<sequence length="139" mass="16642">MRPTLLRRLADAGKEASRDLPPLLANNPYQARKVWPPDFTRLSPQQQLRFEKKYKRRLYLSHYNPRWDKGVKMLQLGTIAALMGWLLFYAEFEWWGERYKPYEEIVQKAVNLFGVMDPEKRYERRKDAPRLPSDDDSNP</sequence>
<dbReference type="EMBL" id="CM047941">
    <property type="protein sequence ID" value="KAI9903204.1"/>
    <property type="molecule type" value="Genomic_DNA"/>
</dbReference>
<reference evidence="1" key="1">
    <citation type="submission" date="2022-10" db="EMBL/GenBank/DDBJ databases">
        <title>Complete Genome of Trichothecium roseum strain YXFP-22015, a Plant Pathogen Isolated from Citrus.</title>
        <authorList>
            <person name="Wang Y."/>
            <person name="Zhu L."/>
        </authorList>
    </citation>
    <scope>NUCLEOTIDE SEQUENCE</scope>
    <source>
        <strain evidence="1">YXFP-22015</strain>
    </source>
</reference>
<keyword evidence="2" id="KW-1185">Reference proteome</keyword>
<comment type="caution">
    <text evidence="1">The sequence shown here is derived from an EMBL/GenBank/DDBJ whole genome shotgun (WGS) entry which is preliminary data.</text>
</comment>
<name>A0ACC0V9Y2_9HYPO</name>
<evidence type="ECO:0000313" key="1">
    <source>
        <dbReference type="EMBL" id="KAI9903204.1"/>
    </source>
</evidence>
<protein>
    <submittedName>
        <fullName evidence="1">Uncharacterized protein</fullName>
    </submittedName>
</protein>
<dbReference type="Proteomes" id="UP001163324">
    <property type="component" value="Chromosome 2"/>
</dbReference>
<proteinExistence type="predicted"/>
<organism evidence="1 2">
    <name type="scientific">Trichothecium roseum</name>
    <dbReference type="NCBI Taxonomy" id="47278"/>
    <lineage>
        <taxon>Eukaryota</taxon>
        <taxon>Fungi</taxon>
        <taxon>Dikarya</taxon>
        <taxon>Ascomycota</taxon>
        <taxon>Pezizomycotina</taxon>
        <taxon>Sordariomycetes</taxon>
        <taxon>Hypocreomycetidae</taxon>
        <taxon>Hypocreales</taxon>
        <taxon>Hypocreales incertae sedis</taxon>
        <taxon>Trichothecium</taxon>
    </lineage>
</organism>
<accession>A0ACC0V9Y2</accession>